<protein>
    <submittedName>
        <fullName evidence="2">Alpha/beta hydrolase</fullName>
    </submittedName>
</protein>
<name>A0A428ZIE4_KIBAR</name>
<dbReference type="OrthoDB" id="9805123at2"/>
<dbReference type="InterPro" id="IPR051411">
    <property type="entry name" value="Polyketide_trans_af380"/>
</dbReference>
<dbReference type="InterPro" id="IPR002925">
    <property type="entry name" value="Dienelactn_hydro"/>
</dbReference>
<accession>A0A428ZIE4</accession>
<sequence>MRTDVTFDSAGIPLAGHLYTPSADGPRPAIVVGHPGSGVKEQTAGLYARRLAEQGFVTLAFDAAYQGESGGEPRGLEDPAHRVEDLKAAVSFLTTRPEVDADTIGVLGICASGGYALPAAASDHRIKAVGTVSAADIARVFRLGADGTQDPAVFQSMLDAAAAARAAEAQGKGPQSFRLFPDTAEQARALGGKHGYEGFEYYRTDRAQHPRSTTCFPWSSVDRMATFDAFEVAGMLGDRPLLMVVGREAVTSWMSVEAFQKVRGPKKLSWIEGASHVDLYDKEPYVGTAVAELAEFYRTSLAV</sequence>
<dbReference type="InterPro" id="IPR029058">
    <property type="entry name" value="AB_hydrolase_fold"/>
</dbReference>
<dbReference type="Proteomes" id="UP000287547">
    <property type="component" value="Unassembled WGS sequence"/>
</dbReference>
<evidence type="ECO:0000313" key="2">
    <source>
        <dbReference type="EMBL" id="RSM87852.1"/>
    </source>
</evidence>
<reference evidence="2 3" key="1">
    <citation type="submission" date="2018-05" db="EMBL/GenBank/DDBJ databases">
        <title>Evolution of GPA BGCs.</title>
        <authorList>
            <person name="Waglechner N."/>
            <person name="Wright G.D."/>
        </authorList>
    </citation>
    <scope>NUCLEOTIDE SEQUENCE [LARGE SCALE GENOMIC DNA]</scope>
    <source>
        <strain evidence="2 3">A82846</strain>
    </source>
</reference>
<evidence type="ECO:0000259" key="1">
    <source>
        <dbReference type="Pfam" id="PF01738"/>
    </source>
</evidence>
<dbReference type="EMBL" id="QHKI01000005">
    <property type="protein sequence ID" value="RSM87852.1"/>
    <property type="molecule type" value="Genomic_DNA"/>
</dbReference>
<dbReference type="GO" id="GO:0016787">
    <property type="term" value="F:hydrolase activity"/>
    <property type="evidence" value="ECO:0007669"/>
    <property type="project" value="UniProtKB-KW"/>
</dbReference>
<comment type="caution">
    <text evidence="2">The sequence shown here is derived from an EMBL/GenBank/DDBJ whole genome shotgun (WGS) entry which is preliminary data.</text>
</comment>
<dbReference type="Pfam" id="PF01738">
    <property type="entry name" value="DLH"/>
    <property type="match status" value="1"/>
</dbReference>
<dbReference type="RefSeq" id="WP_037255511.1">
    <property type="nucleotide sequence ID" value="NZ_QHKI01000005.1"/>
</dbReference>
<gene>
    <name evidence="2" type="ORF">DMH04_08965</name>
</gene>
<evidence type="ECO:0000313" key="3">
    <source>
        <dbReference type="Proteomes" id="UP000287547"/>
    </source>
</evidence>
<organism evidence="2 3">
    <name type="scientific">Kibdelosporangium aridum</name>
    <dbReference type="NCBI Taxonomy" id="2030"/>
    <lineage>
        <taxon>Bacteria</taxon>
        <taxon>Bacillati</taxon>
        <taxon>Actinomycetota</taxon>
        <taxon>Actinomycetes</taxon>
        <taxon>Pseudonocardiales</taxon>
        <taxon>Pseudonocardiaceae</taxon>
        <taxon>Kibdelosporangium</taxon>
    </lineage>
</organism>
<dbReference type="PANTHER" id="PTHR47751">
    <property type="entry name" value="SUPERFAMILY HYDROLASE, PUTATIVE (AFU_ORTHOLOGUE AFUA_2G16580)-RELATED"/>
    <property type="match status" value="1"/>
</dbReference>
<keyword evidence="2" id="KW-0378">Hydrolase</keyword>
<feature type="domain" description="Dienelactone hydrolase" evidence="1">
    <location>
        <begin position="15"/>
        <end position="129"/>
    </location>
</feature>
<dbReference type="Gene3D" id="1.10.10.800">
    <property type="match status" value="1"/>
</dbReference>
<dbReference type="PANTHER" id="PTHR47751:SF1">
    <property type="entry name" value="SUPERFAMILY HYDROLASE, PUTATIVE (AFU_ORTHOLOGUE AFUA_2G16580)-RELATED"/>
    <property type="match status" value="1"/>
</dbReference>
<dbReference type="AlphaFoldDB" id="A0A428ZIE4"/>
<dbReference type="Gene3D" id="3.40.50.1820">
    <property type="entry name" value="alpha/beta hydrolase"/>
    <property type="match status" value="1"/>
</dbReference>
<dbReference type="SUPFAM" id="SSF53474">
    <property type="entry name" value="alpha/beta-Hydrolases"/>
    <property type="match status" value="1"/>
</dbReference>
<proteinExistence type="predicted"/>